<gene>
    <name evidence="4" type="ORF">MB2181_03310</name>
</gene>
<comment type="caution">
    <text evidence="4">The sequence shown here is derived from an EMBL/GenBank/DDBJ whole genome shotgun (WGS) entry which is preliminary data.</text>
</comment>
<keyword evidence="5" id="KW-1185">Reference proteome</keyword>
<evidence type="ECO:0000256" key="1">
    <source>
        <dbReference type="ARBA" id="ARBA00004442"/>
    </source>
</evidence>
<comment type="subcellular location">
    <subcellularLocation>
        <location evidence="1">Cell outer membrane</location>
    </subcellularLocation>
</comment>
<reference evidence="4 5" key="1">
    <citation type="submission" date="2006-11" db="EMBL/GenBank/DDBJ databases">
        <authorList>
            <person name="Giovannoni S."/>
            <person name="Vergin K."/>
            <person name="Ferriera S."/>
            <person name="Johnson J."/>
            <person name="Kravitz S."/>
            <person name="Beeson K."/>
            <person name="Sutton G."/>
            <person name="Rogers Y.-H."/>
            <person name="Friedman R."/>
            <person name="Frazier M."/>
            <person name="Venter J.C."/>
        </authorList>
    </citation>
    <scope>NUCLEOTIDE SEQUENCE [LARGE SCALE GENOMIC DNA]</scope>
    <source>
        <strain evidence="4 5">HTCC2181</strain>
    </source>
</reference>
<dbReference type="Gene3D" id="2.40.170.20">
    <property type="entry name" value="TonB-dependent receptor, beta-barrel domain"/>
    <property type="match status" value="1"/>
</dbReference>
<dbReference type="EMBL" id="AAUX01000001">
    <property type="protein sequence ID" value="EAV47069.1"/>
    <property type="molecule type" value="Genomic_DNA"/>
</dbReference>
<dbReference type="AlphaFoldDB" id="A0P6A9"/>
<evidence type="ECO:0000256" key="3">
    <source>
        <dbReference type="ARBA" id="ARBA00023237"/>
    </source>
</evidence>
<dbReference type="SUPFAM" id="SSF56935">
    <property type="entry name" value="Porins"/>
    <property type="match status" value="1"/>
</dbReference>
<dbReference type="Proteomes" id="UP000054262">
    <property type="component" value="Unassembled WGS sequence"/>
</dbReference>
<dbReference type="GO" id="GO:0009279">
    <property type="term" value="C:cell outer membrane"/>
    <property type="evidence" value="ECO:0007669"/>
    <property type="project" value="UniProtKB-SubCell"/>
</dbReference>
<evidence type="ECO:0000313" key="4">
    <source>
        <dbReference type="EMBL" id="EAV47069.1"/>
    </source>
</evidence>
<accession>A0P6A9</accession>
<keyword evidence="2" id="KW-0472">Membrane</keyword>
<protein>
    <recommendedName>
        <fullName evidence="6">Autotransporter domain-containing protein</fullName>
    </recommendedName>
</protein>
<proteinExistence type="predicted"/>
<evidence type="ECO:0000256" key="2">
    <source>
        <dbReference type="ARBA" id="ARBA00023136"/>
    </source>
</evidence>
<keyword evidence="3" id="KW-0998">Cell outer membrane</keyword>
<evidence type="ECO:0008006" key="6">
    <source>
        <dbReference type="Google" id="ProtNLM"/>
    </source>
</evidence>
<organism evidence="4 5">
    <name type="scientific">Methylophilales bacterium HTCC2181</name>
    <dbReference type="NCBI Taxonomy" id="383631"/>
    <lineage>
        <taxon>Bacteria</taxon>
        <taxon>Pseudomonadati</taxon>
        <taxon>Pseudomonadota</taxon>
        <taxon>Betaproteobacteria</taxon>
        <taxon>Nitrosomonadales</taxon>
        <taxon>OM43 clade</taxon>
    </lineage>
</organism>
<evidence type="ECO:0000313" key="5">
    <source>
        <dbReference type="Proteomes" id="UP000054262"/>
    </source>
</evidence>
<sequence length="360" mass="39388">MDSANDASFTLLLKLTFNENVTLKKILAARLLTLTAIALTPLKLLPILLISLYPHVSFAEETITDKEINAAIERMNQRAEMIKLGSIKIQDDSYPKLRRMSLDYTKVDGNIFDNSESAFFGVPNAKGPRDAKSWRLGVGVQIDPDWNIGLGISTSDGDSNISQGTPGIANKSSSDSNGISGVVRYQIKDWLSAGIFGGISTGDVSSTNTAAPPQSGTSTFRSHSKGIFLSGVHALSDELVLAVSPSYVHAKNVAKFDNVALGDLKVTTTNVMWNLDHNLSYFFMKQNFRVTAGYTHHWNALETKQGSNAPRDKYWGTGYIGATWMNKDGIEVYGNVGRDFSDAVYDDSKTWTIGIAKSWR</sequence>
<name>A0P6A9_9PROT</name>
<dbReference type="InterPro" id="IPR036942">
    <property type="entry name" value="Beta-barrel_TonB_sf"/>
</dbReference>